<comment type="caution">
    <text evidence="3">The sequence shown here is derived from an EMBL/GenBank/DDBJ whole genome shotgun (WGS) entry which is preliminary data.</text>
</comment>
<accession>A0A8H3E2S6</accession>
<name>A0A8H3E2S6_9AGAM</name>
<feature type="compositionally biased region" description="Acidic residues" evidence="1">
    <location>
        <begin position="556"/>
        <end position="566"/>
    </location>
</feature>
<feature type="transmembrane region" description="Helical" evidence="2">
    <location>
        <begin position="56"/>
        <end position="78"/>
    </location>
</feature>
<feature type="compositionally biased region" description="Basic and acidic residues" evidence="1">
    <location>
        <begin position="595"/>
        <end position="608"/>
    </location>
</feature>
<feature type="compositionally biased region" description="Low complexity" evidence="1">
    <location>
        <begin position="455"/>
        <end position="475"/>
    </location>
</feature>
<sequence length="688" mass="76355">MWLSITMESNLNLEEMFKDPEFLKLASQYMKPPNKQSSLSDSSTVLRMKRRIEVDLGLGLGLGLKISKLYLVMIATLFSLLPTNPLLAGPLLKNSLHLMLAHALLTPRTCTLVGNVMYSRITASTSYKMVPAIHTAAFAPPPVVAATANANAMSRVRAPPVNATKFLAIAMITVTRAHDLLIEILTPVIAMRIVTSGQTPTAVAMTDGWNNKKYYHRAQASYETGGKDGDRAGNKRGGPVMVYNENNEKVKYKTLLEYMKKEEKYRFVKEHNHPFVAVAGIPYFNPYGKVPLDGKLTAIIPKTEGPLFISSGQRLDFEEYLEGRAVVRAAVSRNIPDNATLKSGQFLTWTHYGLSVRLQIYNYVYSIKPYYYHFRDVSGENNWLIDSEVKEYLKEIAGYLRKNPNIAKDPIAYLCQLKPKNTKKVEAQTPCINEPDTENPYYLPMFGADKKYAGSIPKPTAPTKPAIPTSSSTNARDARRADRIVALEEARAKDEAHATKPAKPAKPAKQTGSLKAKTKSKASHCVEPSDESDDEGPKLAPPPKPKRKATTREPESDSEEDLEEPEPPANESIKKLNKVKSKQHKEASPDAEIVQNKKLDRIADKEPKAQLVNGLSLAKERARMKMRPRPETQSRQGEDAVAVVSEDSPPDTDHPLDHGFRVVKKTKMMVKPPVLGTVASRTRSASQA</sequence>
<dbReference type="OrthoDB" id="37244at2759"/>
<reference evidence="3" key="1">
    <citation type="submission" date="2021-01" db="EMBL/GenBank/DDBJ databases">
        <authorList>
            <person name="Kaushik A."/>
        </authorList>
    </citation>
    <scope>NUCLEOTIDE SEQUENCE</scope>
    <source>
        <strain evidence="3">AG5</strain>
    </source>
</reference>
<feature type="compositionally biased region" description="Basic and acidic residues" evidence="1">
    <location>
        <begin position="618"/>
        <end position="638"/>
    </location>
</feature>
<protein>
    <submittedName>
        <fullName evidence="3">Uncharacterized protein</fullName>
    </submittedName>
</protein>
<gene>
    <name evidence="3" type="ORF">RDB_LOCUS89416</name>
</gene>
<keyword evidence="2" id="KW-1133">Transmembrane helix</keyword>
<proteinExistence type="predicted"/>
<evidence type="ECO:0000256" key="1">
    <source>
        <dbReference type="SAM" id="MobiDB-lite"/>
    </source>
</evidence>
<evidence type="ECO:0000313" key="4">
    <source>
        <dbReference type="Proteomes" id="UP000663827"/>
    </source>
</evidence>
<dbReference type="EMBL" id="CAJNJQ010001840">
    <property type="protein sequence ID" value="CAE7152114.1"/>
    <property type="molecule type" value="Genomic_DNA"/>
</dbReference>
<feature type="compositionally biased region" description="Basic and acidic residues" evidence="1">
    <location>
        <begin position="476"/>
        <end position="498"/>
    </location>
</feature>
<dbReference type="AlphaFoldDB" id="A0A8H3E2S6"/>
<evidence type="ECO:0000313" key="3">
    <source>
        <dbReference type="EMBL" id="CAE7152114.1"/>
    </source>
</evidence>
<organism evidence="3 4">
    <name type="scientific">Rhizoctonia solani</name>
    <dbReference type="NCBI Taxonomy" id="456999"/>
    <lineage>
        <taxon>Eukaryota</taxon>
        <taxon>Fungi</taxon>
        <taxon>Dikarya</taxon>
        <taxon>Basidiomycota</taxon>
        <taxon>Agaricomycotina</taxon>
        <taxon>Agaricomycetes</taxon>
        <taxon>Cantharellales</taxon>
        <taxon>Ceratobasidiaceae</taxon>
        <taxon>Rhizoctonia</taxon>
    </lineage>
</organism>
<keyword evidence="2" id="KW-0472">Membrane</keyword>
<dbReference type="Proteomes" id="UP000663827">
    <property type="component" value="Unassembled WGS sequence"/>
</dbReference>
<keyword evidence="2" id="KW-0812">Transmembrane</keyword>
<evidence type="ECO:0000256" key="2">
    <source>
        <dbReference type="SAM" id="Phobius"/>
    </source>
</evidence>
<feature type="region of interest" description="Disordered" evidence="1">
    <location>
        <begin position="453"/>
        <end position="658"/>
    </location>
</feature>